<reference evidence="6 7" key="1">
    <citation type="submission" date="2020-07" db="EMBL/GenBank/DDBJ databases">
        <title>Sequencing the genomes of 1000 actinobacteria strains.</title>
        <authorList>
            <person name="Klenk H.-P."/>
        </authorList>
    </citation>
    <scope>NUCLEOTIDE SEQUENCE [LARGE SCALE GENOMIC DNA]</scope>
    <source>
        <strain evidence="6 7">DSM 22083</strain>
    </source>
</reference>
<evidence type="ECO:0000256" key="5">
    <source>
        <dbReference type="ARBA" id="ARBA00024029"/>
    </source>
</evidence>
<dbReference type="Pfam" id="PF02633">
    <property type="entry name" value="Creatininase"/>
    <property type="match status" value="1"/>
</dbReference>
<keyword evidence="4" id="KW-0862">Zinc</keyword>
<name>A0A7Y9IE05_9ACTN</name>
<dbReference type="GO" id="GO:0009231">
    <property type="term" value="P:riboflavin biosynthetic process"/>
    <property type="evidence" value="ECO:0007669"/>
    <property type="project" value="TreeGrafter"/>
</dbReference>
<accession>A0A7Y9IE05</accession>
<dbReference type="Proteomes" id="UP000569914">
    <property type="component" value="Unassembled WGS sequence"/>
</dbReference>
<keyword evidence="7" id="KW-1185">Reference proteome</keyword>
<evidence type="ECO:0000256" key="1">
    <source>
        <dbReference type="ARBA" id="ARBA00001947"/>
    </source>
</evidence>
<comment type="caution">
    <text evidence="6">The sequence shown here is derived from an EMBL/GenBank/DDBJ whole genome shotgun (WGS) entry which is preliminary data.</text>
</comment>
<comment type="cofactor">
    <cofactor evidence="1">
        <name>Zn(2+)</name>
        <dbReference type="ChEBI" id="CHEBI:29105"/>
    </cofactor>
</comment>
<organism evidence="6 7">
    <name type="scientific">Microlunatus parietis</name>
    <dbReference type="NCBI Taxonomy" id="682979"/>
    <lineage>
        <taxon>Bacteria</taxon>
        <taxon>Bacillati</taxon>
        <taxon>Actinomycetota</taxon>
        <taxon>Actinomycetes</taxon>
        <taxon>Propionibacteriales</taxon>
        <taxon>Propionibacteriaceae</taxon>
        <taxon>Microlunatus</taxon>
    </lineage>
</organism>
<dbReference type="GO" id="GO:0016811">
    <property type="term" value="F:hydrolase activity, acting on carbon-nitrogen (but not peptide) bonds, in linear amides"/>
    <property type="evidence" value="ECO:0007669"/>
    <property type="project" value="TreeGrafter"/>
</dbReference>
<dbReference type="EC" id="3.5.2.10" evidence="6"/>
<dbReference type="PANTHER" id="PTHR35005">
    <property type="entry name" value="3-DEHYDRO-SCYLLO-INOSOSE HYDROLASE"/>
    <property type="match status" value="1"/>
</dbReference>
<gene>
    <name evidence="6" type="ORF">BKA15_006476</name>
</gene>
<dbReference type="GO" id="GO:0046872">
    <property type="term" value="F:metal ion binding"/>
    <property type="evidence" value="ECO:0007669"/>
    <property type="project" value="UniProtKB-KW"/>
</dbReference>
<dbReference type="AlphaFoldDB" id="A0A7Y9IE05"/>
<evidence type="ECO:0000256" key="4">
    <source>
        <dbReference type="ARBA" id="ARBA00022833"/>
    </source>
</evidence>
<protein>
    <submittedName>
        <fullName evidence="6">Creatinine amidohydrolase</fullName>
        <ecNumber evidence="6">3.5.2.10</ecNumber>
    </submittedName>
</protein>
<keyword evidence="2" id="KW-0479">Metal-binding</keyword>
<evidence type="ECO:0000256" key="3">
    <source>
        <dbReference type="ARBA" id="ARBA00022801"/>
    </source>
</evidence>
<dbReference type="RefSeq" id="WP_179757700.1">
    <property type="nucleotide sequence ID" value="NZ_JACCBU010000001.1"/>
</dbReference>
<dbReference type="SUPFAM" id="SSF102215">
    <property type="entry name" value="Creatininase"/>
    <property type="match status" value="1"/>
</dbReference>
<evidence type="ECO:0000313" key="7">
    <source>
        <dbReference type="Proteomes" id="UP000569914"/>
    </source>
</evidence>
<sequence>MTVRYWAETDRETLTRLLPEALVLLPIGATEQHGPYLPTGTDHLLAGEVTARAAERAATNLSTELLITPTLPVGASDHHLPFGGTLSISPATLTTMLTEILSSIVACGGRRVLIVNGHGGNMGGCAAAAAAATNAAPELIVGHLDYWAAGGQDRSRWTARATCTGPVPGHAGEFETAMIMAVRPELVPDRPIRSDPPAIGSSTGGATIHAAGAWLATDGYTDHPERATAALGRELLDELVAATESVIMELAQEETNT</sequence>
<dbReference type="InterPro" id="IPR024087">
    <property type="entry name" value="Creatininase-like_sf"/>
</dbReference>
<dbReference type="PANTHER" id="PTHR35005:SF1">
    <property type="entry name" value="2-AMINO-5-FORMYLAMINO-6-RIBOSYLAMINOPYRIMIDIN-4(3H)-ONE 5'-MONOPHOSPHATE DEFORMYLASE"/>
    <property type="match status" value="1"/>
</dbReference>
<dbReference type="Gene3D" id="3.40.50.10310">
    <property type="entry name" value="Creatininase"/>
    <property type="match status" value="1"/>
</dbReference>
<proteinExistence type="inferred from homology"/>
<dbReference type="InterPro" id="IPR003785">
    <property type="entry name" value="Creatininase/forma_Hydrolase"/>
</dbReference>
<keyword evidence="3 6" id="KW-0378">Hydrolase</keyword>
<dbReference type="EMBL" id="JACCBU010000001">
    <property type="protein sequence ID" value="NYE75147.1"/>
    <property type="molecule type" value="Genomic_DNA"/>
</dbReference>
<comment type="similarity">
    <text evidence="5">Belongs to the creatininase superfamily.</text>
</comment>
<evidence type="ECO:0000256" key="2">
    <source>
        <dbReference type="ARBA" id="ARBA00022723"/>
    </source>
</evidence>
<evidence type="ECO:0000313" key="6">
    <source>
        <dbReference type="EMBL" id="NYE75147.1"/>
    </source>
</evidence>
<dbReference type="GO" id="GO:0047789">
    <property type="term" value="F:creatininase activity"/>
    <property type="evidence" value="ECO:0007669"/>
    <property type="project" value="UniProtKB-EC"/>
</dbReference>